<dbReference type="KEGG" id="obj:EIO64_17185"/>
<keyword evidence="4" id="KW-1003">Cell membrane</keyword>
<dbReference type="InterPro" id="IPR030947">
    <property type="entry name" value="EcfA_1"/>
</dbReference>
<evidence type="ECO:0000256" key="9">
    <source>
        <dbReference type="SAM" id="Phobius"/>
    </source>
</evidence>
<feature type="domain" description="ABC transporter" evidence="10">
    <location>
        <begin position="207"/>
        <end position="446"/>
    </location>
</feature>
<protein>
    <submittedName>
        <fullName evidence="11">Energy-coupling factor transporter ATPase</fullName>
    </submittedName>
</protein>
<accession>A0A4D7AYI6</accession>
<evidence type="ECO:0000256" key="3">
    <source>
        <dbReference type="ARBA" id="ARBA00022448"/>
    </source>
</evidence>
<reference evidence="12" key="1">
    <citation type="submission" date="2018-12" db="EMBL/GenBank/DDBJ databases">
        <title>Dusodibacter welbiota gen. nov., sp. nov., isolated from human faeces and emended description of the Oscillibacter genus.</title>
        <authorList>
            <person name="Le Roy T."/>
            <person name="Van der Smissen P."/>
            <person name="Delzenne N."/>
            <person name="Muccioli G."/>
            <person name="Collet J.F."/>
            <person name="Cani P.D."/>
        </authorList>
    </citation>
    <scope>NUCLEOTIDE SEQUENCE [LARGE SCALE GENOMIC DNA]</scope>
    <source>
        <strain evidence="12">J115</strain>
    </source>
</reference>
<dbReference type="GO" id="GO:0016887">
    <property type="term" value="F:ATP hydrolysis activity"/>
    <property type="evidence" value="ECO:0007669"/>
    <property type="project" value="InterPro"/>
</dbReference>
<keyword evidence="6" id="KW-0067">ATP-binding</keyword>
<keyword evidence="8 9" id="KW-0472">Membrane</keyword>
<evidence type="ECO:0000256" key="8">
    <source>
        <dbReference type="ARBA" id="ARBA00023136"/>
    </source>
</evidence>
<dbReference type="GO" id="GO:0005524">
    <property type="term" value="F:ATP binding"/>
    <property type="evidence" value="ECO:0007669"/>
    <property type="project" value="UniProtKB-KW"/>
</dbReference>
<dbReference type="PANTHER" id="PTHR43553">
    <property type="entry name" value="HEAVY METAL TRANSPORTER"/>
    <property type="match status" value="1"/>
</dbReference>
<keyword evidence="5" id="KW-0547">Nucleotide-binding</keyword>
<evidence type="ECO:0000256" key="4">
    <source>
        <dbReference type="ARBA" id="ARBA00022475"/>
    </source>
</evidence>
<dbReference type="InterPro" id="IPR003439">
    <property type="entry name" value="ABC_transporter-like_ATP-bd"/>
</dbReference>
<dbReference type="FunFam" id="3.40.50.300:FF:000224">
    <property type="entry name" value="Energy-coupling factor transporter ATP-binding protein EcfA"/>
    <property type="match status" value="1"/>
</dbReference>
<evidence type="ECO:0000256" key="1">
    <source>
        <dbReference type="ARBA" id="ARBA00004202"/>
    </source>
</evidence>
<evidence type="ECO:0000256" key="7">
    <source>
        <dbReference type="ARBA" id="ARBA00022967"/>
    </source>
</evidence>
<gene>
    <name evidence="11" type="ORF">EIO64_17185</name>
</gene>
<dbReference type="AlphaFoldDB" id="A0A4D7AYI6"/>
<keyword evidence="9" id="KW-0812">Transmembrane</keyword>
<evidence type="ECO:0000256" key="2">
    <source>
        <dbReference type="ARBA" id="ARBA00005417"/>
    </source>
</evidence>
<dbReference type="InterPro" id="IPR027417">
    <property type="entry name" value="P-loop_NTPase"/>
</dbReference>
<evidence type="ECO:0000256" key="5">
    <source>
        <dbReference type="ARBA" id="ARBA00022741"/>
    </source>
</evidence>
<comment type="subcellular location">
    <subcellularLocation>
        <location evidence="1">Cell membrane</location>
        <topology evidence="1">Peripheral membrane protein</topology>
    </subcellularLocation>
</comment>
<dbReference type="NCBIfam" id="TIGR04520">
    <property type="entry name" value="ECF_ATPase_1"/>
    <property type="match status" value="1"/>
</dbReference>
<dbReference type="CDD" id="cd03225">
    <property type="entry name" value="ABC_cobalt_CbiO_domain1"/>
    <property type="match status" value="1"/>
</dbReference>
<dbReference type="SMART" id="SM00382">
    <property type="entry name" value="AAA"/>
    <property type="match status" value="1"/>
</dbReference>
<keyword evidence="12" id="KW-1185">Reference proteome</keyword>
<evidence type="ECO:0000259" key="10">
    <source>
        <dbReference type="PROSITE" id="PS50893"/>
    </source>
</evidence>
<dbReference type="InterPro" id="IPR017871">
    <property type="entry name" value="ABC_transporter-like_CS"/>
</dbReference>
<dbReference type="GO" id="GO:0043190">
    <property type="term" value="C:ATP-binding cassette (ABC) transporter complex"/>
    <property type="evidence" value="ECO:0007669"/>
    <property type="project" value="TreeGrafter"/>
</dbReference>
<keyword evidence="9" id="KW-1133">Transmembrane helix</keyword>
<dbReference type="Pfam" id="PF04892">
    <property type="entry name" value="VanZ"/>
    <property type="match status" value="1"/>
</dbReference>
<evidence type="ECO:0000256" key="6">
    <source>
        <dbReference type="ARBA" id="ARBA00022840"/>
    </source>
</evidence>
<dbReference type="InterPro" id="IPR006976">
    <property type="entry name" value="VanZ-like"/>
</dbReference>
<dbReference type="PROSITE" id="PS51257">
    <property type="entry name" value="PROKAR_LIPOPROTEIN"/>
    <property type="match status" value="1"/>
</dbReference>
<dbReference type="InterPro" id="IPR050095">
    <property type="entry name" value="ECF_ABC_transporter_ATP-bd"/>
</dbReference>
<proteinExistence type="inferred from homology"/>
<evidence type="ECO:0000313" key="12">
    <source>
        <dbReference type="Proteomes" id="UP000298642"/>
    </source>
</evidence>
<dbReference type="GO" id="GO:0042626">
    <property type="term" value="F:ATPase-coupled transmembrane transporter activity"/>
    <property type="evidence" value="ECO:0007669"/>
    <property type="project" value="TreeGrafter"/>
</dbReference>
<dbReference type="PROSITE" id="PS00211">
    <property type="entry name" value="ABC_TRANSPORTER_1"/>
    <property type="match status" value="1"/>
</dbReference>
<feature type="transmembrane region" description="Helical" evidence="9">
    <location>
        <begin position="106"/>
        <end position="126"/>
    </location>
</feature>
<keyword evidence="3" id="KW-0813">Transport</keyword>
<sequence>MGRTAAYLLTLAAGAVPALALFGCLSPRRRRHLAAAGLASPVVREAGMALFWMFCGGMALVTLTPRWVVQALAGLLQGCGWNGEGNPFFAPGTVNLVPFRTLGDGYILAGNLIMFLPFGFFPALLWRGCTWKRALAAGLCVTGFIECWQLLVGRAFDIDDLWLNTLGPFAASGAGACWTGQPPAGPGGSGSGKYKTDEMRTAMAEIIRTENLQYAYPADEGAEPVLALKGVDLTIEQGSFVVVLGHNGSGKSTLAKTLNGVLLPCGGHVYVEGMDTLDEHLLLAIRRTVGMVFQNPDNQIVANVVEEDVAFAPENLGVSSREIRQRVDDALAAVGMGEFARHAPHLLSGGQKQRIAIAGVLAMEPECIVLDEATAMLDPVGRREVLSAVHRLNREKGITVVLITHHMNEAEDADRVVVMDDGKVIMDGAPRQVFTQVERLRSMGLTVPDTVDLLDRLRKDGLDVPLTALTVEECADAILAAVSK</sequence>
<dbReference type="PROSITE" id="PS50893">
    <property type="entry name" value="ABC_TRANSPORTER_2"/>
    <property type="match status" value="1"/>
</dbReference>
<feature type="transmembrane region" description="Helical" evidence="9">
    <location>
        <begin position="6"/>
        <end position="25"/>
    </location>
</feature>
<dbReference type="Gene3D" id="3.40.50.300">
    <property type="entry name" value="P-loop containing nucleotide triphosphate hydrolases"/>
    <property type="match status" value="1"/>
</dbReference>
<dbReference type="Pfam" id="PF00005">
    <property type="entry name" value="ABC_tran"/>
    <property type="match status" value="1"/>
</dbReference>
<evidence type="ECO:0000313" key="11">
    <source>
        <dbReference type="EMBL" id="QCI60726.1"/>
    </source>
</evidence>
<dbReference type="PANTHER" id="PTHR43553:SF24">
    <property type="entry name" value="ENERGY-COUPLING FACTOR TRANSPORTER ATP-BINDING PROTEIN ECFA1"/>
    <property type="match status" value="1"/>
</dbReference>
<organism evidence="11 12">
    <name type="scientific">Dysosmobacter welbionis</name>
    <dbReference type="NCBI Taxonomy" id="2093857"/>
    <lineage>
        <taxon>Bacteria</taxon>
        <taxon>Bacillati</taxon>
        <taxon>Bacillota</taxon>
        <taxon>Clostridia</taxon>
        <taxon>Eubacteriales</taxon>
        <taxon>Oscillospiraceae</taxon>
        <taxon>Dysosmobacter</taxon>
    </lineage>
</organism>
<dbReference type="Proteomes" id="UP000298642">
    <property type="component" value="Chromosome"/>
</dbReference>
<feature type="transmembrane region" description="Helical" evidence="9">
    <location>
        <begin position="46"/>
        <end position="68"/>
    </location>
</feature>
<comment type="similarity">
    <text evidence="2">Belongs to the ABC transporter superfamily.</text>
</comment>
<dbReference type="InterPro" id="IPR003593">
    <property type="entry name" value="AAA+_ATPase"/>
</dbReference>
<keyword evidence="7" id="KW-1278">Translocase</keyword>
<dbReference type="SUPFAM" id="SSF52540">
    <property type="entry name" value="P-loop containing nucleoside triphosphate hydrolases"/>
    <property type="match status" value="1"/>
</dbReference>
<dbReference type="InterPro" id="IPR015856">
    <property type="entry name" value="ABC_transpr_CbiO/EcfA_su"/>
</dbReference>
<dbReference type="EMBL" id="CP034413">
    <property type="protein sequence ID" value="QCI60726.1"/>
    <property type="molecule type" value="Genomic_DNA"/>
</dbReference>
<name>A0A4D7AYI6_9FIRM</name>